<dbReference type="NCBIfam" id="NF002674">
    <property type="entry name" value="PRK02399.1-2"/>
    <property type="match status" value="1"/>
</dbReference>
<dbReference type="InterPro" id="IPR056778">
    <property type="entry name" value="UPF0261_C"/>
</dbReference>
<name>A0A7Y9J7S3_9PSEU</name>
<comment type="caution">
    <text evidence="3">The sequence shown here is derived from an EMBL/GenBank/DDBJ whole genome shotgun (WGS) entry which is preliminary data.</text>
</comment>
<feature type="domain" description="UPF0261" evidence="1">
    <location>
        <begin position="4"/>
        <end position="163"/>
    </location>
</feature>
<dbReference type="SUPFAM" id="SSF53474">
    <property type="entry name" value="alpha/beta-Hydrolases"/>
    <property type="match status" value="1"/>
</dbReference>
<gene>
    <name evidence="3" type="ORF">BJ983_004433</name>
</gene>
<dbReference type="PIRSF" id="PIRSF033271">
    <property type="entry name" value="UCP033271"/>
    <property type="match status" value="1"/>
</dbReference>
<dbReference type="Pfam" id="PF23189">
    <property type="entry name" value="UPF0261_C"/>
    <property type="match status" value="1"/>
</dbReference>
<dbReference type="AlphaFoldDB" id="A0A7Y9J7S3"/>
<dbReference type="PANTHER" id="PTHR31862">
    <property type="entry name" value="UPF0261 DOMAIN PROTEIN (AFU_ORTHOLOGUE AFUA_1G10120)"/>
    <property type="match status" value="1"/>
</dbReference>
<dbReference type="Proteomes" id="UP000535890">
    <property type="component" value="Unassembled WGS sequence"/>
</dbReference>
<evidence type="ECO:0000259" key="2">
    <source>
        <dbReference type="Pfam" id="PF23189"/>
    </source>
</evidence>
<dbReference type="Gene3D" id="3.40.50.12020">
    <property type="entry name" value="Uncharacterised protein family UPF0261, NN domain"/>
    <property type="match status" value="1"/>
</dbReference>
<dbReference type="EMBL" id="JACCBN010000001">
    <property type="protein sequence ID" value="NYD38331.1"/>
    <property type="molecule type" value="Genomic_DNA"/>
</dbReference>
<dbReference type="Pfam" id="PF06792">
    <property type="entry name" value="UPF0261"/>
    <property type="match status" value="1"/>
</dbReference>
<accession>A0A7Y9J7S3</accession>
<feature type="domain" description="UPF0261" evidence="2">
    <location>
        <begin position="172"/>
        <end position="389"/>
    </location>
</feature>
<sequence>MAHAYVVGTFDTKGDELHYVADAIRGAGHEVTTVDVGTSDPDARRADVTPADVADRAAFTGDRGTSVAAMADALERWLPEQDPDGVIGLGGSGGTALVTPALQRLPVGVPKIVVSTVASGNTAPYVGSSDITLMYSVTDVAGLNRISRVVLSNAAHALAGALSAPPVEAVDKPALGLTMFGVTTPCVTAVTEQLADAYDCLVFHATGTGGRAMEKLVDDGLISGVVDVSTTEIADLVAGGIMAATDDRLGAIARRRVPWVGSVGALDMVNFGAPDTVPERYRGRTLYEHNAQVTLMRTTPDECRAAARFLAAGLNACEGPVRLVFPTAGVSALDVAGGPFADPEATAALLDTLRAELQQTDDRRLVETDLHVNDPEFAAMLVANLHEVMRGDA</sequence>
<evidence type="ECO:0000313" key="3">
    <source>
        <dbReference type="EMBL" id="NYD38331.1"/>
    </source>
</evidence>
<reference evidence="3 4" key="1">
    <citation type="submission" date="2020-07" db="EMBL/GenBank/DDBJ databases">
        <title>Sequencing the genomes of 1000 actinobacteria strains.</title>
        <authorList>
            <person name="Klenk H.-P."/>
        </authorList>
    </citation>
    <scope>NUCLEOTIDE SEQUENCE [LARGE SCALE GENOMIC DNA]</scope>
    <source>
        <strain evidence="3 4">DSM 45772</strain>
    </source>
</reference>
<protein>
    <submittedName>
        <fullName evidence="3">Uncharacterized protein (UPF0261 family)</fullName>
    </submittedName>
</protein>
<keyword evidence="4" id="KW-1185">Reference proteome</keyword>
<dbReference type="Gene3D" id="3.40.50.12030">
    <property type="entry name" value="Uncharacterised protein family UPF0261, NC domain"/>
    <property type="match status" value="1"/>
</dbReference>
<dbReference type="InterPro" id="IPR051353">
    <property type="entry name" value="Tobamovirus_resist_UPF0261"/>
</dbReference>
<organism evidence="3 4">
    <name type="scientific">Actinomycetospora corticicola</name>
    <dbReference type="NCBI Taxonomy" id="663602"/>
    <lineage>
        <taxon>Bacteria</taxon>
        <taxon>Bacillati</taxon>
        <taxon>Actinomycetota</taxon>
        <taxon>Actinomycetes</taxon>
        <taxon>Pseudonocardiales</taxon>
        <taxon>Pseudonocardiaceae</taxon>
        <taxon>Actinomycetospora</taxon>
    </lineage>
</organism>
<dbReference type="RefSeq" id="WP_179795791.1">
    <property type="nucleotide sequence ID" value="NZ_BAABHP010000015.1"/>
</dbReference>
<dbReference type="CDD" id="cd15488">
    <property type="entry name" value="Tm-1-like"/>
    <property type="match status" value="1"/>
</dbReference>
<dbReference type="InterPro" id="IPR044122">
    <property type="entry name" value="UPF0261_N"/>
</dbReference>
<dbReference type="InterPro" id="IPR029058">
    <property type="entry name" value="AB_hydrolase_fold"/>
</dbReference>
<proteinExistence type="predicted"/>
<evidence type="ECO:0000259" key="1">
    <source>
        <dbReference type="Pfam" id="PF06792"/>
    </source>
</evidence>
<evidence type="ECO:0000313" key="4">
    <source>
        <dbReference type="Proteomes" id="UP000535890"/>
    </source>
</evidence>
<dbReference type="PANTHER" id="PTHR31862:SF1">
    <property type="entry name" value="UPF0261 DOMAIN PROTEIN (AFU_ORTHOLOGUE AFUA_1G10120)"/>
    <property type="match status" value="1"/>
</dbReference>
<dbReference type="InterPro" id="IPR008322">
    <property type="entry name" value="UPF0261"/>
</dbReference>
<dbReference type="NCBIfam" id="NF002673">
    <property type="entry name" value="PRK02399.1-1"/>
    <property type="match status" value="1"/>
</dbReference>